<dbReference type="Proteomes" id="UP001500755">
    <property type="component" value="Unassembled WGS sequence"/>
</dbReference>
<feature type="transmembrane region" description="Helical" evidence="2">
    <location>
        <begin position="429"/>
        <end position="449"/>
    </location>
</feature>
<organism evidence="3 4">
    <name type="scientific">Brevibacterium samyangense</name>
    <dbReference type="NCBI Taxonomy" id="366888"/>
    <lineage>
        <taxon>Bacteria</taxon>
        <taxon>Bacillati</taxon>
        <taxon>Actinomycetota</taxon>
        <taxon>Actinomycetes</taxon>
        <taxon>Micrococcales</taxon>
        <taxon>Brevibacteriaceae</taxon>
        <taxon>Brevibacterium</taxon>
    </lineage>
</organism>
<keyword evidence="2" id="KW-0472">Membrane</keyword>
<feature type="transmembrane region" description="Helical" evidence="2">
    <location>
        <begin position="346"/>
        <end position="370"/>
    </location>
</feature>
<feature type="transmembrane region" description="Helical" evidence="2">
    <location>
        <begin position="461"/>
        <end position="478"/>
    </location>
</feature>
<protein>
    <recommendedName>
        <fullName evidence="5">Glycosyltransferase, GT2 family</fullName>
    </recommendedName>
</protein>
<feature type="transmembrane region" description="Helical" evidence="2">
    <location>
        <begin position="662"/>
        <end position="685"/>
    </location>
</feature>
<keyword evidence="2" id="KW-1133">Transmembrane helix</keyword>
<comment type="caution">
    <text evidence="3">The sequence shown here is derived from an EMBL/GenBank/DDBJ whole genome shotgun (WGS) entry which is preliminary data.</text>
</comment>
<feature type="transmembrane region" description="Helical" evidence="2">
    <location>
        <begin position="539"/>
        <end position="564"/>
    </location>
</feature>
<dbReference type="Pfam" id="PF18986">
    <property type="entry name" value="DUF5719"/>
    <property type="match status" value="1"/>
</dbReference>
<feature type="transmembrane region" description="Helical" evidence="2">
    <location>
        <begin position="1089"/>
        <end position="1108"/>
    </location>
</feature>
<feature type="region of interest" description="Disordered" evidence="1">
    <location>
        <begin position="508"/>
        <end position="529"/>
    </location>
</feature>
<evidence type="ECO:0000256" key="1">
    <source>
        <dbReference type="SAM" id="MobiDB-lite"/>
    </source>
</evidence>
<name>A0ABN2TFR9_9MICO</name>
<dbReference type="RefSeq" id="WP_344308951.1">
    <property type="nucleotide sequence ID" value="NZ_BAAANO010000016.1"/>
</dbReference>
<keyword evidence="2" id="KW-0812">Transmembrane</keyword>
<gene>
    <name evidence="3" type="ORF">GCM10009755_18030</name>
</gene>
<evidence type="ECO:0000256" key="2">
    <source>
        <dbReference type="SAM" id="Phobius"/>
    </source>
</evidence>
<feature type="transmembrane region" description="Helical" evidence="2">
    <location>
        <begin position="731"/>
        <end position="755"/>
    </location>
</feature>
<evidence type="ECO:0000313" key="3">
    <source>
        <dbReference type="EMBL" id="GAA2008019.1"/>
    </source>
</evidence>
<keyword evidence="4" id="KW-1185">Reference proteome</keyword>
<evidence type="ECO:0000313" key="4">
    <source>
        <dbReference type="Proteomes" id="UP001500755"/>
    </source>
</evidence>
<feature type="transmembrane region" description="Helical" evidence="2">
    <location>
        <begin position="571"/>
        <end position="590"/>
    </location>
</feature>
<dbReference type="EMBL" id="BAAANO010000016">
    <property type="protein sequence ID" value="GAA2008019.1"/>
    <property type="molecule type" value="Genomic_DNA"/>
</dbReference>
<sequence>MSFEVVTVVDVGDTPADTRWLTRLRERFTEVSTFVVTSPGGTLPGSLDPRDLRSHPAIDTAQFVWFLSPSIDPEPGSLPALIEALNSSESLGAVGPKLVREGTREVVSAGVTTTVAGHRLNPAAPREIDSGQYDRTEDVLALDVPGLLVDGDLVRRLGPPSPALAEAYRGIEYSRRIRGAGRRVQLCHTATATVAAGAFTDLGTSERPIASARQLREEHRYRLAVSPRSRLGWTLVLLVLAGLRDTLGHLLANDPVRAWWTVRGLLALGADARATRRLRGTPSGADPDVGLFASDREMSVVRRGLREPDPLTYSAGDPTDLDEVFSGDTEGDVAGFAHIRARSRSVFLHPLTGVLAALSLASVLLFARLIGPGALTGGALPRYDLGFGDLWQRILVPYSSAGLGAQAAADPLLTVVGVLAVPTLGNADLALRILWILALPLAGLVMYACAGRVAPAQGPRAVLALVWACSPAFVFALQTGRLGTLVAWIAAPAAAWALDRAVRGREPGTPGTFESAGTAEAPGRPGGRGTASSAAGAGLALALVLAGAPFLVLPVLGFLLVLLVLVRRMPLLWVLAAPLGLLGPWLGGVARDLDAFLASPGAVFDYATPRSYELALGFPTHPADLAITEFLPEFLRPWLLLVAALPLVAAGALALMRIGNSLGLLIVSAVLYCAGLGLGIVQSALEGGLTADRLVASWVGDSVVLMALGACGLAAAALWPRPEERKGRLQGAFLFVLVPGAALLVLGVFVTQVFLAGMPLGRDSRDVLPAFAAERASGPWQQRTLVLSESDGELTGALADTGSGTVLHTSTLSEARDIGGGPFSRRPEPIDAADTALATAIGRLTSGDGNDARDALRDLAVGFVVVEGSTDGPGDPAALDPVATAVNGDARGDSDLVRIVGVSPGLTRLGDTDRGSLWQVTPPEGTAPISWASLVAPDGTVTAVDPAEGIPAGEEDRVLVLAEREGLAEVRLDGLPLEALGEADGSVASASGEWRTVLAVPAAGGDLTISRAVPWYTAAAALGLGLLLVTVLVAIPFGRHRRPALAPAEDVRPDTLALPVVAEAPEAPQTGLVPTVIGFVRRPDGARSIVTFTGIAIPGILIATTGFLTPLAGGSVARAAEQIRLPAARTTSVCPGPFQVAADAEGTDSAFTTDPVPAATVQNVTAVTSAPDGSRSAAGVRSELLNGQELYTVGASSGFVSGDDDVIGPVRVSGLPEGESPALVSAVQTVRAGEGDFTGLATLECVRPSTRADFTTARTVVGTDSRLLLANPSQAPVTAHLALSGPTGPVPVLGEGSVSIPAGEQRVVVLAGLASAQDVLGVHVEAEGGLLSAVLQQTRRDGLTPQGIEYAVPSAEASSRTLVPVAGTGEATLHVTNPLPHAVDVGVEYLAESGPVGLAADSVSVPAGATTTLGLGEVPVGTAVVEAPDAIRADVALVRAGDEGRADVAHLASAERLRAQQLLSLPRNADLTFVFSPGNGTVNVTGLREDGSAIGSSQVSVSADRSTVLRPREVFGEDVFGLVLETGQGSTVYAGGFVEAAEGVSGLSVPPAPVGVGYRSIRLER</sequence>
<proteinExistence type="predicted"/>
<feature type="transmembrane region" description="Helical" evidence="2">
    <location>
        <begin position="1015"/>
        <end position="1035"/>
    </location>
</feature>
<reference evidence="3 4" key="1">
    <citation type="journal article" date="2019" name="Int. J. Syst. Evol. Microbiol.">
        <title>The Global Catalogue of Microorganisms (GCM) 10K type strain sequencing project: providing services to taxonomists for standard genome sequencing and annotation.</title>
        <authorList>
            <consortium name="The Broad Institute Genomics Platform"/>
            <consortium name="The Broad Institute Genome Sequencing Center for Infectious Disease"/>
            <person name="Wu L."/>
            <person name="Ma J."/>
        </authorList>
    </citation>
    <scope>NUCLEOTIDE SEQUENCE [LARGE SCALE GENOMIC DNA]</scope>
    <source>
        <strain evidence="3 4">JCM 14546</strain>
    </source>
</reference>
<evidence type="ECO:0008006" key="5">
    <source>
        <dbReference type="Google" id="ProtNLM"/>
    </source>
</evidence>
<feature type="transmembrane region" description="Helical" evidence="2">
    <location>
        <begin position="638"/>
        <end position="655"/>
    </location>
</feature>
<feature type="transmembrane region" description="Helical" evidence="2">
    <location>
        <begin position="697"/>
        <end position="719"/>
    </location>
</feature>
<dbReference type="InterPro" id="IPR043777">
    <property type="entry name" value="DUF5719"/>
</dbReference>
<accession>A0ABN2TFR9</accession>